<dbReference type="Gene3D" id="2.30.110.10">
    <property type="entry name" value="Electron Transport, Fmn-binding Protein, Chain A"/>
    <property type="match status" value="1"/>
</dbReference>
<evidence type="ECO:0000256" key="3">
    <source>
        <dbReference type="ARBA" id="ARBA00038054"/>
    </source>
</evidence>
<evidence type="ECO:0000256" key="2">
    <source>
        <dbReference type="ARBA" id="ARBA00022630"/>
    </source>
</evidence>
<dbReference type="AlphaFoldDB" id="A0A1I0XWS7"/>
<dbReference type="InterPro" id="IPR012349">
    <property type="entry name" value="Split_barrel_FMN-bd"/>
</dbReference>
<reference evidence="5 6" key="1">
    <citation type="submission" date="2016-10" db="EMBL/GenBank/DDBJ databases">
        <authorList>
            <person name="de Groot N.N."/>
        </authorList>
    </citation>
    <scope>NUCLEOTIDE SEQUENCE [LARGE SCALE GENOMIC DNA]</scope>
    <source>
        <strain evidence="5 6">CGMCC 1.3702</strain>
    </source>
</reference>
<sequence length="202" mass="23130">MTTQSTRAIKPNILYYGTPVILLTTLNADHTVNISPLSSSWGLGQYIILGMSMKGKAVENLQQHPECVINIPEHSLWKNVEKLAAYTAKNPVPKEKEIMGFSYCKNKYDISGLTPEYSTNVKPNRIKECPIQIETEVRHIRIPDYSSLFAIVETEMKQFHAHESIIKGDHHIDPGKWHPLIYNFRHYYSADKELGKTFRAET</sequence>
<dbReference type="GO" id="GO:0016646">
    <property type="term" value="F:oxidoreductase activity, acting on the CH-NH group of donors, NAD or NADP as acceptor"/>
    <property type="evidence" value="ECO:0007669"/>
    <property type="project" value="UniProtKB-ARBA"/>
</dbReference>
<comment type="cofactor">
    <cofactor evidence="1">
        <name>FMN</name>
        <dbReference type="ChEBI" id="CHEBI:58210"/>
    </cofactor>
</comment>
<feature type="domain" description="Flavin reductase like" evidence="4">
    <location>
        <begin position="16"/>
        <end position="189"/>
    </location>
</feature>
<dbReference type="RefSeq" id="WP_090236597.1">
    <property type="nucleotide sequence ID" value="NZ_FOJW01000006.1"/>
</dbReference>
<dbReference type="Proteomes" id="UP000198642">
    <property type="component" value="Unassembled WGS sequence"/>
</dbReference>
<keyword evidence="2" id="KW-0285">Flavoprotein</keyword>
<organism evidence="5 6">
    <name type="scientific">Lentibacillus halodurans</name>
    <dbReference type="NCBI Taxonomy" id="237679"/>
    <lineage>
        <taxon>Bacteria</taxon>
        <taxon>Bacillati</taxon>
        <taxon>Bacillota</taxon>
        <taxon>Bacilli</taxon>
        <taxon>Bacillales</taxon>
        <taxon>Bacillaceae</taxon>
        <taxon>Lentibacillus</taxon>
    </lineage>
</organism>
<keyword evidence="6" id="KW-1185">Reference proteome</keyword>
<protein>
    <submittedName>
        <fullName evidence="5">NADH-FMN oxidoreductase RutF, flavin reductase (DIM6/NTAB) family</fullName>
    </submittedName>
</protein>
<dbReference type="InterPro" id="IPR052174">
    <property type="entry name" value="Flavoredoxin"/>
</dbReference>
<evidence type="ECO:0000313" key="6">
    <source>
        <dbReference type="Proteomes" id="UP000198642"/>
    </source>
</evidence>
<gene>
    <name evidence="5" type="ORF">SAMN04488072_10685</name>
</gene>
<dbReference type="Pfam" id="PF01613">
    <property type="entry name" value="Flavin_Reduct"/>
    <property type="match status" value="1"/>
</dbReference>
<dbReference type="PANTHER" id="PTHR43567:SF1">
    <property type="entry name" value="FLAVOREDOXIN"/>
    <property type="match status" value="1"/>
</dbReference>
<dbReference type="InterPro" id="IPR002563">
    <property type="entry name" value="Flavin_Rdtase-like_dom"/>
</dbReference>
<dbReference type="OrthoDB" id="9794638at2"/>
<evidence type="ECO:0000313" key="5">
    <source>
        <dbReference type="EMBL" id="SFB05374.1"/>
    </source>
</evidence>
<comment type="similarity">
    <text evidence="3">Belongs to the flavoredoxin family.</text>
</comment>
<dbReference type="STRING" id="237679.SAMN04488072_10685"/>
<dbReference type="EMBL" id="FOJW01000006">
    <property type="protein sequence ID" value="SFB05374.1"/>
    <property type="molecule type" value="Genomic_DNA"/>
</dbReference>
<evidence type="ECO:0000256" key="1">
    <source>
        <dbReference type="ARBA" id="ARBA00001917"/>
    </source>
</evidence>
<dbReference type="GO" id="GO:0010181">
    <property type="term" value="F:FMN binding"/>
    <property type="evidence" value="ECO:0007669"/>
    <property type="project" value="InterPro"/>
</dbReference>
<dbReference type="SUPFAM" id="SSF50475">
    <property type="entry name" value="FMN-binding split barrel"/>
    <property type="match status" value="1"/>
</dbReference>
<name>A0A1I0XWS7_9BACI</name>
<proteinExistence type="inferred from homology"/>
<dbReference type="PANTHER" id="PTHR43567">
    <property type="entry name" value="FLAVOREDOXIN-RELATED-RELATED"/>
    <property type="match status" value="1"/>
</dbReference>
<evidence type="ECO:0000259" key="4">
    <source>
        <dbReference type="Pfam" id="PF01613"/>
    </source>
</evidence>
<accession>A0A1I0XWS7</accession>